<keyword evidence="6" id="KW-0408">Iron</keyword>
<comment type="caution">
    <text evidence="8">The sequence shown here is derived from an EMBL/GenBank/DDBJ whole genome shotgun (WGS) entry which is preliminary data.</text>
</comment>
<evidence type="ECO:0000313" key="8">
    <source>
        <dbReference type="EMBL" id="MFD0904395.1"/>
    </source>
</evidence>
<evidence type="ECO:0000256" key="5">
    <source>
        <dbReference type="ARBA" id="ARBA00023002"/>
    </source>
</evidence>
<dbReference type="PANTHER" id="PTHR24286">
    <property type="entry name" value="CYTOCHROME P450 26"/>
    <property type="match status" value="1"/>
</dbReference>
<gene>
    <name evidence="8" type="ORF">ACFQ11_28700</name>
</gene>
<accession>A0ABW3EXS1</accession>
<name>A0ABW3EXS1_9ACTN</name>
<dbReference type="Gene3D" id="1.10.630.10">
    <property type="entry name" value="Cytochrome P450"/>
    <property type="match status" value="1"/>
</dbReference>
<dbReference type="Pfam" id="PF00067">
    <property type="entry name" value="p450"/>
    <property type="match status" value="1"/>
</dbReference>
<dbReference type="EMBL" id="JBHTJA010000084">
    <property type="protein sequence ID" value="MFD0904395.1"/>
    <property type="molecule type" value="Genomic_DNA"/>
</dbReference>
<organism evidence="8 9">
    <name type="scientific">Actinomadura sediminis</name>
    <dbReference type="NCBI Taxonomy" id="1038904"/>
    <lineage>
        <taxon>Bacteria</taxon>
        <taxon>Bacillati</taxon>
        <taxon>Actinomycetota</taxon>
        <taxon>Actinomycetes</taxon>
        <taxon>Streptosporangiales</taxon>
        <taxon>Thermomonosporaceae</taxon>
        <taxon>Actinomadura</taxon>
    </lineage>
</organism>
<dbReference type="RefSeq" id="WP_378304214.1">
    <property type="nucleotide sequence ID" value="NZ_JBHTJA010000084.1"/>
</dbReference>
<comment type="cofactor">
    <cofactor evidence="1">
        <name>heme</name>
        <dbReference type="ChEBI" id="CHEBI:30413"/>
    </cofactor>
</comment>
<dbReference type="PANTHER" id="PTHR24286:SF24">
    <property type="entry name" value="LANOSTEROL 14-ALPHA DEMETHYLASE"/>
    <property type="match status" value="1"/>
</dbReference>
<dbReference type="InterPro" id="IPR001128">
    <property type="entry name" value="Cyt_P450"/>
</dbReference>
<keyword evidence="9" id="KW-1185">Reference proteome</keyword>
<proteinExistence type="inferred from homology"/>
<evidence type="ECO:0000256" key="2">
    <source>
        <dbReference type="ARBA" id="ARBA00010617"/>
    </source>
</evidence>
<evidence type="ECO:0000256" key="6">
    <source>
        <dbReference type="ARBA" id="ARBA00023004"/>
    </source>
</evidence>
<protein>
    <submittedName>
        <fullName evidence="8">Cytochrome P450</fullName>
    </submittedName>
</protein>
<keyword evidence="3" id="KW-0349">Heme</keyword>
<evidence type="ECO:0000256" key="4">
    <source>
        <dbReference type="ARBA" id="ARBA00022723"/>
    </source>
</evidence>
<keyword evidence="4" id="KW-0479">Metal-binding</keyword>
<dbReference type="Proteomes" id="UP001596972">
    <property type="component" value="Unassembled WGS sequence"/>
</dbReference>
<dbReference type="CDD" id="cd11067">
    <property type="entry name" value="CYP152"/>
    <property type="match status" value="1"/>
</dbReference>
<keyword evidence="5" id="KW-0560">Oxidoreductase</keyword>
<evidence type="ECO:0000256" key="1">
    <source>
        <dbReference type="ARBA" id="ARBA00001971"/>
    </source>
</evidence>
<evidence type="ECO:0000256" key="7">
    <source>
        <dbReference type="ARBA" id="ARBA00023033"/>
    </source>
</evidence>
<keyword evidence="7" id="KW-0503">Monooxygenase</keyword>
<comment type="similarity">
    <text evidence="2">Belongs to the cytochrome P450 family.</text>
</comment>
<evidence type="ECO:0000256" key="3">
    <source>
        <dbReference type="ARBA" id="ARBA00022617"/>
    </source>
</evidence>
<sequence length="443" mass="49914">MVDVRETSQVDERAADERAADGGARGVRFVDRLDATVPFLLRPYGLLSARARRFGRDVYDMRLLMQRTTCMTGADAAEVFYDPRRFVRAGAAPRRLRATLFGEGGVQTLDGERHRARKELFMSLMTPEARDDLCDIAARLWRERIAAWAADGRRVVLFDEVSELLCEAVCAWTGVPVTRRQVPAVTRVLLSLIDSPAAVGPRYLRGRAARRLADRWAAGHVVRARESETAEGTALERIAGFTDADGLPLPPQVAAVELLNVLRPTVAVARFVVFSALALHGNPSWRRRLQDEDVPETMEAFVQEVRRFYPFFPVAAARVARDFTWRGHHFQKGRRALLDLHGTDHDPRLWDRPEQFRPERFLGWEPDAYSFVPQGGGDHYEGHRCPGEWVTKDLMKLSITALTRWADYTVPAQDLRIPPWSAPALPKSGFVIAQVRLANGGER</sequence>
<dbReference type="InterPro" id="IPR002401">
    <property type="entry name" value="Cyt_P450_E_grp-I"/>
</dbReference>
<dbReference type="PRINTS" id="PR00463">
    <property type="entry name" value="EP450I"/>
</dbReference>
<dbReference type="SUPFAM" id="SSF48264">
    <property type="entry name" value="Cytochrome P450"/>
    <property type="match status" value="1"/>
</dbReference>
<reference evidence="9" key="1">
    <citation type="journal article" date="2019" name="Int. J. Syst. Evol. Microbiol.">
        <title>The Global Catalogue of Microorganisms (GCM) 10K type strain sequencing project: providing services to taxonomists for standard genome sequencing and annotation.</title>
        <authorList>
            <consortium name="The Broad Institute Genomics Platform"/>
            <consortium name="The Broad Institute Genome Sequencing Center for Infectious Disease"/>
            <person name="Wu L."/>
            <person name="Ma J."/>
        </authorList>
    </citation>
    <scope>NUCLEOTIDE SEQUENCE [LARGE SCALE GENOMIC DNA]</scope>
    <source>
        <strain evidence="9">JCM 31202</strain>
    </source>
</reference>
<evidence type="ECO:0000313" key="9">
    <source>
        <dbReference type="Proteomes" id="UP001596972"/>
    </source>
</evidence>
<dbReference type="InterPro" id="IPR036396">
    <property type="entry name" value="Cyt_P450_sf"/>
</dbReference>